<reference evidence="1" key="2">
    <citation type="journal article" date="2015" name="Fish Shellfish Immunol.">
        <title>Early steps in the European eel (Anguilla anguilla)-Vibrio vulnificus interaction in the gills: Role of the RtxA13 toxin.</title>
        <authorList>
            <person name="Callol A."/>
            <person name="Pajuelo D."/>
            <person name="Ebbesson L."/>
            <person name="Teles M."/>
            <person name="MacKenzie S."/>
            <person name="Amaro C."/>
        </authorList>
    </citation>
    <scope>NUCLEOTIDE SEQUENCE</scope>
</reference>
<protein>
    <submittedName>
        <fullName evidence="1">Uncharacterized protein</fullName>
    </submittedName>
</protein>
<name>A0A0E9PUH0_ANGAN</name>
<accession>A0A0E9PUH0</accession>
<reference evidence="1" key="1">
    <citation type="submission" date="2014-11" db="EMBL/GenBank/DDBJ databases">
        <authorList>
            <person name="Amaro Gonzalez C."/>
        </authorList>
    </citation>
    <scope>NUCLEOTIDE SEQUENCE</scope>
</reference>
<dbReference type="AlphaFoldDB" id="A0A0E9PUH0"/>
<sequence length="29" mass="3646">MASLQEESIKHMFIWHTHFENNQRLLYEL</sequence>
<organism evidence="1">
    <name type="scientific">Anguilla anguilla</name>
    <name type="common">European freshwater eel</name>
    <name type="synonym">Muraena anguilla</name>
    <dbReference type="NCBI Taxonomy" id="7936"/>
    <lineage>
        <taxon>Eukaryota</taxon>
        <taxon>Metazoa</taxon>
        <taxon>Chordata</taxon>
        <taxon>Craniata</taxon>
        <taxon>Vertebrata</taxon>
        <taxon>Euteleostomi</taxon>
        <taxon>Actinopterygii</taxon>
        <taxon>Neopterygii</taxon>
        <taxon>Teleostei</taxon>
        <taxon>Anguilliformes</taxon>
        <taxon>Anguillidae</taxon>
        <taxon>Anguilla</taxon>
    </lineage>
</organism>
<evidence type="ECO:0000313" key="1">
    <source>
        <dbReference type="EMBL" id="JAH07922.1"/>
    </source>
</evidence>
<proteinExistence type="predicted"/>
<dbReference type="EMBL" id="GBXM01100655">
    <property type="protein sequence ID" value="JAH07922.1"/>
    <property type="molecule type" value="Transcribed_RNA"/>
</dbReference>